<feature type="domain" description="Bifunctional inhibitor/plant lipid transfer protein/seed storage helical" evidence="1">
    <location>
        <begin position="323"/>
        <end position="396"/>
    </location>
</feature>
<dbReference type="Pfam" id="PF04398">
    <property type="entry name" value="DUF538"/>
    <property type="match status" value="1"/>
</dbReference>
<comment type="caution">
    <text evidence="2">The sequence shown here is derived from an EMBL/GenBank/DDBJ whole genome shotgun (WGS) entry which is preliminary data.</text>
</comment>
<keyword evidence="3" id="KW-1185">Reference proteome</keyword>
<organism evidence="2 3">
    <name type="scientific">Brassica napus</name>
    <name type="common">Rape</name>
    <dbReference type="NCBI Taxonomy" id="3708"/>
    <lineage>
        <taxon>Eukaryota</taxon>
        <taxon>Viridiplantae</taxon>
        <taxon>Streptophyta</taxon>
        <taxon>Embryophyta</taxon>
        <taxon>Tracheophyta</taxon>
        <taxon>Spermatophyta</taxon>
        <taxon>Magnoliopsida</taxon>
        <taxon>eudicotyledons</taxon>
        <taxon>Gunneridae</taxon>
        <taxon>Pentapetalae</taxon>
        <taxon>rosids</taxon>
        <taxon>malvids</taxon>
        <taxon>Brassicales</taxon>
        <taxon>Brassicaceae</taxon>
        <taxon>Brassiceae</taxon>
        <taxon>Brassica</taxon>
    </lineage>
</organism>
<dbReference type="Gene3D" id="2.30.240.10">
    <property type="entry name" value="At5g01610-like"/>
    <property type="match status" value="1"/>
</dbReference>
<proteinExistence type="predicted"/>
<dbReference type="Proteomes" id="UP000824890">
    <property type="component" value="Unassembled WGS sequence"/>
</dbReference>
<gene>
    <name evidence="2" type="ORF">HID58_011075</name>
</gene>
<name>A0ABQ8DX75_BRANA</name>
<dbReference type="InterPro" id="IPR016140">
    <property type="entry name" value="Bifunc_inhib/LTP/seed_store"/>
</dbReference>
<dbReference type="PANTHER" id="PTHR31676:SF158">
    <property type="entry name" value="(RAPE) HYPOTHETICAL PROTEIN"/>
    <property type="match status" value="1"/>
</dbReference>
<dbReference type="Gene3D" id="1.10.110.10">
    <property type="entry name" value="Plant lipid-transfer and hydrophobic proteins"/>
    <property type="match status" value="1"/>
</dbReference>
<evidence type="ECO:0000259" key="1">
    <source>
        <dbReference type="SMART" id="SM00499"/>
    </source>
</evidence>
<dbReference type="SUPFAM" id="SSF47699">
    <property type="entry name" value="Bifunctional inhibitor/lipid-transfer protein/seed storage 2S albumin"/>
    <property type="match status" value="1"/>
</dbReference>
<dbReference type="SMART" id="SM00499">
    <property type="entry name" value="AAI"/>
    <property type="match status" value="1"/>
</dbReference>
<dbReference type="InterPro" id="IPR036312">
    <property type="entry name" value="Bifun_inhib/LTP/seed_sf"/>
</dbReference>
<accession>A0ABQ8DX75</accession>
<reference evidence="2 3" key="1">
    <citation type="submission" date="2021-05" db="EMBL/GenBank/DDBJ databases">
        <title>Genome Assembly of Synthetic Allotetraploid Brassica napus Reveals Homoeologous Exchanges between Subgenomes.</title>
        <authorList>
            <person name="Davis J.T."/>
        </authorList>
    </citation>
    <scope>NUCLEOTIDE SEQUENCE [LARGE SCALE GENOMIC DNA]</scope>
    <source>
        <strain evidence="3">cv. Da-Ae</strain>
        <tissue evidence="2">Seedling</tissue>
    </source>
</reference>
<evidence type="ECO:0000313" key="3">
    <source>
        <dbReference type="Proteomes" id="UP000824890"/>
    </source>
</evidence>
<protein>
    <recommendedName>
        <fullName evidence="1">Bifunctional inhibitor/plant lipid transfer protein/seed storage helical domain-containing protein</fullName>
    </recommendedName>
</protein>
<dbReference type="InterPro" id="IPR007493">
    <property type="entry name" value="DUF538"/>
</dbReference>
<dbReference type="EMBL" id="JAGKQM010000003">
    <property type="protein sequence ID" value="KAH0933958.1"/>
    <property type="molecule type" value="Genomic_DNA"/>
</dbReference>
<feature type="non-terminal residue" evidence="2">
    <location>
        <position position="1"/>
    </location>
</feature>
<dbReference type="InterPro" id="IPR036758">
    <property type="entry name" value="At5g01610-like"/>
</dbReference>
<dbReference type="SUPFAM" id="SSF141562">
    <property type="entry name" value="At5g01610-like"/>
    <property type="match status" value="1"/>
</dbReference>
<dbReference type="CDD" id="cd00010">
    <property type="entry name" value="AAI_LTSS"/>
    <property type="match status" value="1"/>
</dbReference>
<sequence>RSRGSLLHPSSAINNLTKQNSFHSVSSCQQNVFFFSFFLITKQTDQQKQKTKRILIIVSSEMERAMIRIVQITIILCFSIAAVISISTDDESIYEILKQNGLPSGIFPKGVTEFNFDVKTGRFSVYLNRSCDAKYEAELRYEANVTGTIGDSHVADLSGISAQDLFLWFPVKGIRVDVPSSGLIYFDVGVVRKQYSLSFFDAPRDCVAVRGENEVQASMLSLYQMNLLGETLFSRGVLSNVVILYQKDRQIFSSILENTLYCFWSQILKRDSRSNAFPFQFCFLYYVEGLVHMWLKKTEVLTVMILMVLVESDLVKEATAHPCGRTFLSALIELVPCTLSVVPFSTLSPNEPCCTAIKTLGQPCLCVIANGPSIPGVDHTLALQLPGKCSANFSPCN</sequence>
<evidence type="ECO:0000313" key="2">
    <source>
        <dbReference type="EMBL" id="KAH0933958.1"/>
    </source>
</evidence>
<dbReference type="PANTHER" id="PTHR31676">
    <property type="entry name" value="T31J12.3 PROTEIN-RELATED"/>
    <property type="match status" value="1"/>
</dbReference>
<dbReference type="Pfam" id="PF00234">
    <property type="entry name" value="Tryp_alpha_amyl"/>
    <property type="match status" value="1"/>
</dbReference>